<keyword evidence="1" id="KW-0378">Hydrolase</keyword>
<dbReference type="GO" id="GO:0016791">
    <property type="term" value="F:phosphatase activity"/>
    <property type="evidence" value="ECO:0007669"/>
    <property type="project" value="TreeGrafter"/>
</dbReference>
<name>A0AAJ5VUD8_9HYPH</name>
<dbReference type="PANTHER" id="PTHR19288:SF46">
    <property type="entry name" value="HALOACID DEHALOGENASE-LIKE HYDROLASE DOMAIN-CONTAINING PROTEIN 2"/>
    <property type="match status" value="1"/>
</dbReference>
<protein>
    <submittedName>
        <fullName evidence="1">HAD-IIA family hydrolase</fullName>
    </submittedName>
</protein>
<accession>A0AAJ5VUD8</accession>
<dbReference type="EMBL" id="CP119312">
    <property type="protein sequence ID" value="WEK03767.1"/>
    <property type="molecule type" value="Genomic_DNA"/>
</dbReference>
<dbReference type="InterPro" id="IPR036412">
    <property type="entry name" value="HAD-like_sf"/>
</dbReference>
<dbReference type="InterPro" id="IPR023214">
    <property type="entry name" value="HAD_sf"/>
</dbReference>
<sequence>MSVTTRRLGSIDELSFSAVLSDLDGVVYRGDEAVPGAVERFNRWQSEGIPYCFVTNNAEKSAAAFAEKIERLGIACTPQQVVTSGDVALDFVQAKYAPGAGLYVIGTQAFKARVADCGFVLMENDAAAVIVALDRGFDYAMMTTALRNILGGADLIGTNPDLIRPLADGFEPGAGAITASIAAASSATPIFMGKPDPTIIHTAIARLGVCAADAIMIGDKLDTDILAGQRAGVTSIFMETGVPLDTRSLVVPDYLLASL</sequence>
<dbReference type="NCBIfam" id="TIGR01460">
    <property type="entry name" value="HAD-SF-IIA"/>
    <property type="match status" value="1"/>
</dbReference>
<reference evidence="1" key="1">
    <citation type="submission" date="2023-03" db="EMBL/GenBank/DDBJ databases">
        <title>Andean soil-derived lignocellulolytic bacterial consortium as a source of novel taxa and putative plastic-active enzymes.</title>
        <authorList>
            <person name="Diaz-Garcia L."/>
            <person name="Chuvochina M."/>
            <person name="Feuerriegel G."/>
            <person name="Bunk B."/>
            <person name="Sproer C."/>
            <person name="Streit W.R."/>
            <person name="Rodriguez L.M."/>
            <person name="Overmann J."/>
            <person name="Jimenez D.J."/>
        </authorList>
    </citation>
    <scope>NUCLEOTIDE SEQUENCE</scope>
    <source>
        <strain evidence="1">MAG 4196</strain>
    </source>
</reference>
<dbReference type="Pfam" id="PF13242">
    <property type="entry name" value="Hydrolase_like"/>
    <property type="match status" value="1"/>
</dbReference>
<dbReference type="InterPro" id="IPR006357">
    <property type="entry name" value="HAD-SF_hydro_IIA"/>
</dbReference>
<dbReference type="Gene3D" id="3.40.50.1000">
    <property type="entry name" value="HAD superfamily/HAD-like"/>
    <property type="match status" value="2"/>
</dbReference>
<dbReference type="PANTHER" id="PTHR19288">
    <property type="entry name" value="4-NITROPHENYLPHOSPHATASE-RELATED"/>
    <property type="match status" value="1"/>
</dbReference>
<dbReference type="GO" id="GO:0005737">
    <property type="term" value="C:cytoplasm"/>
    <property type="evidence" value="ECO:0007669"/>
    <property type="project" value="TreeGrafter"/>
</dbReference>
<evidence type="ECO:0000313" key="2">
    <source>
        <dbReference type="Proteomes" id="UP001217476"/>
    </source>
</evidence>
<evidence type="ECO:0000313" key="1">
    <source>
        <dbReference type="EMBL" id="WEK03767.1"/>
    </source>
</evidence>
<organism evidence="1 2">
    <name type="scientific">Candidatus Devosia phytovorans</name>
    <dbReference type="NCBI Taxonomy" id="3121372"/>
    <lineage>
        <taxon>Bacteria</taxon>
        <taxon>Pseudomonadati</taxon>
        <taxon>Pseudomonadota</taxon>
        <taxon>Alphaproteobacteria</taxon>
        <taxon>Hyphomicrobiales</taxon>
        <taxon>Devosiaceae</taxon>
        <taxon>Devosia</taxon>
    </lineage>
</organism>
<dbReference type="Proteomes" id="UP001217476">
    <property type="component" value="Chromosome"/>
</dbReference>
<dbReference type="SUPFAM" id="SSF56784">
    <property type="entry name" value="HAD-like"/>
    <property type="match status" value="1"/>
</dbReference>
<gene>
    <name evidence="1" type="ORF">P0Y65_16450</name>
</gene>
<dbReference type="Pfam" id="PF13344">
    <property type="entry name" value="Hydrolase_6"/>
    <property type="match status" value="1"/>
</dbReference>
<proteinExistence type="predicted"/>
<dbReference type="AlphaFoldDB" id="A0AAJ5VUD8"/>